<name>A0ABN5JFK6_FUSVA</name>
<dbReference type="SMART" id="SM00877">
    <property type="entry name" value="BMC"/>
    <property type="match status" value="2"/>
</dbReference>
<protein>
    <submittedName>
        <fullName evidence="4">BMC domain-containing protein</fullName>
    </submittedName>
</protein>
<dbReference type="PANTHER" id="PTHR33941:SF11">
    <property type="entry name" value="BACTERIAL MICROCOMPARTMENT SHELL PROTEIN PDUJ"/>
    <property type="match status" value="1"/>
</dbReference>
<dbReference type="CDD" id="cd07054">
    <property type="entry name" value="BMC_PduT_repeat2"/>
    <property type="match status" value="1"/>
</dbReference>
<evidence type="ECO:0000256" key="2">
    <source>
        <dbReference type="ARBA" id="ARBA00024446"/>
    </source>
</evidence>
<gene>
    <name evidence="4" type="ORF">C4N18_06495</name>
</gene>
<organism evidence="4 5">
    <name type="scientific">Fusobacterium varium ATCC 27725</name>
    <dbReference type="NCBI Taxonomy" id="469618"/>
    <lineage>
        <taxon>Bacteria</taxon>
        <taxon>Fusobacteriati</taxon>
        <taxon>Fusobacteriota</taxon>
        <taxon>Fusobacteriia</taxon>
        <taxon>Fusobacteriales</taxon>
        <taxon>Fusobacteriaceae</taxon>
        <taxon>Fusobacterium</taxon>
    </lineage>
</organism>
<dbReference type="InterPro" id="IPR011238">
    <property type="entry name" value="Micro_shell_prot_PduT"/>
</dbReference>
<keyword evidence="2" id="KW-1283">Bacterial microcompartment</keyword>
<dbReference type="EMBL" id="CP028103">
    <property type="protein sequence ID" value="AVQ30876.1"/>
    <property type="molecule type" value="Genomic_DNA"/>
</dbReference>
<dbReference type="GeneID" id="77467637"/>
<evidence type="ECO:0000259" key="3">
    <source>
        <dbReference type="SMART" id="SM00877"/>
    </source>
</evidence>
<feature type="domain" description="Bacterial microcompartment" evidence="3">
    <location>
        <begin position="89"/>
        <end position="163"/>
    </location>
</feature>
<comment type="subcellular location">
    <subcellularLocation>
        <location evidence="1">Bacterial microcompartment</location>
    </subcellularLocation>
</comment>
<dbReference type="PANTHER" id="PTHR33941">
    <property type="entry name" value="PROPANEDIOL UTILIZATION PROTEIN PDUA"/>
    <property type="match status" value="1"/>
</dbReference>
<dbReference type="SUPFAM" id="SSF143414">
    <property type="entry name" value="CcmK-like"/>
    <property type="match status" value="2"/>
</dbReference>
<dbReference type="InterPro" id="IPR037233">
    <property type="entry name" value="CcmK-like_sf"/>
</dbReference>
<dbReference type="InterPro" id="IPR000249">
    <property type="entry name" value="BMC_dom"/>
</dbReference>
<dbReference type="PIRSF" id="PIRSF034834">
    <property type="entry name" value="PduT"/>
    <property type="match status" value="1"/>
</dbReference>
<evidence type="ECO:0000313" key="5">
    <source>
        <dbReference type="Proteomes" id="UP000241238"/>
    </source>
</evidence>
<dbReference type="Gene3D" id="3.30.70.1710">
    <property type="match status" value="2"/>
</dbReference>
<accession>A0ABN5JFK6</accession>
<dbReference type="Pfam" id="PF00936">
    <property type="entry name" value="BMC"/>
    <property type="match status" value="2"/>
</dbReference>
<proteinExistence type="predicted"/>
<dbReference type="RefSeq" id="WP_005949823.1">
    <property type="nucleotide sequence ID" value="NZ_CP028103.1"/>
</dbReference>
<dbReference type="Proteomes" id="UP000241238">
    <property type="component" value="Chromosome"/>
</dbReference>
<reference evidence="5" key="1">
    <citation type="journal article" date="2018" name="MSphere">
        <title>Fusobacterium Genomics Using MinION and Illumina Sequencing Enables Genome Completion and Correction.</title>
        <authorList>
            <person name="Todd S.M."/>
            <person name="Settlage R.E."/>
            <person name="Lahmers K.K."/>
            <person name="Slade D.J."/>
        </authorList>
    </citation>
    <scope>NUCLEOTIDE SEQUENCE [LARGE SCALE GENOMIC DNA]</scope>
    <source>
        <strain evidence="5">ATCC 27725</strain>
    </source>
</reference>
<evidence type="ECO:0000313" key="4">
    <source>
        <dbReference type="EMBL" id="AVQ30876.1"/>
    </source>
</evidence>
<feature type="domain" description="Bacterial microcompartment" evidence="3">
    <location>
        <begin position="2"/>
        <end position="79"/>
    </location>
</feature>
<keyword evidence="5" id="KW-1185">Reference proteome</keyword>
<sequence length="171" mass="18861">MKTIGIAEFNNIPEGLKNLDIVLKKADVVVYKAGVTCPGKYYFIIYGDNEDVKSAFQEVTGEAKFEIISGVSNKVIEILEKRNKKELGSSIGIIEFFTISESVKALDMILKGNTVETLKLILGSGIAGKSYFVITGDTSSVTEAVNSIDKKIRYREKSLINNPDKNIIKFI</sequence>
<evidence type="ECO:0000256" key="1">
    <source>
        <dbReference type="ARBA" id="ARBA00024322"/>
    </source>
</evidence>
<dbReference type="InterPro" id="IPR050575">
    <property type="entry name" value="BMC_shell"/>
</dbReference>